<gene>
    <name evidence="6" type="ORF">pdam_00023613</name>
</gene>
<dbReference type="GO" id="GO:0016787">
    <property type="term" value="F:hydrolase activity"/>
    <property type="evidence" value="ECO:0007669"/>
    <property type="project" value="UniProtKB-KW"/>
</dbReference>
<dbReference type="CDD" id="cd18808">
    <property type="entry name" value="SF1_C_Upf1"/>
    <property type="match status" value="1"/>
</dbReference>
<evidence type="ECO:0000313" key="7">
    <source>
        <dbReference type="Proteomes" id="UP000275408"/>
    </source>
</evidence>
<dbReference type="AlphaFoldDB" id="A0A3M6TF16"/>
<dbReference type="SUPFAM" id="SSF52540">
    <property type="entry name" value="P-loop containing nucleoside triphosphate hydrolases"/>
    <property type="match status" value="1"/>
</dbReference>
<organism evidence="6 7">
    <name type="scientific">Pocillopora damicornis</name>
    <name type="common">Cauliflower coral</name>
    <name type="synonym">Millepora damicornis</name>
    <dbReference type="NCBI Taxonomy" id="46731"/>
    <lineage>
        <taxon>Eukaryota</taxon>
        <taxon>Metazoa</taxon>
        <taxon>Cnidaria</taxon>
        <taxon>Anthozoa</taxon>
        <taxon>Hexacorallia</taxon>
        <taxon>Scleractinia</taxon>
        <taxon>Astrocoeniina</taxon>
        <taxon>Pocilloporidae</taxon>
        <taxon>Pocillopora</taxon>
    </lineage>
</organism>
<keyword evidence="1" id="KW-0547">Nucleotide-binding</keyword>
<evidence type="ECO:0000256" key="2">
    <source>
        <dbReference type="ARBA" id="ARBA00022801"/>
    </source>
</evidence>
<keyword evidence="7" id="KW-1185">Reference proteome</keyword>
<evidence type="ECO:0000256" key="4">
    <source>
        <dbReference type="ARBA" id="ARBA00022840"/>
    </source>
</evidence>
<proteinExistence type="predicted"/>
<evidence type="ECO:0000256" key="1">
    <source>
        <dbReference type="ARBA" id="ARBA00022741"/>
    </source>
</evidence>
<name>A0A3M6TF16_POCDA</name>
<dbReference type="PANTHER" id="PTHR43788:SF16">
    <property type="entry name" value="HELICASE WITH ZINC FINGER 2"/>
    <property type="match status" value="1"/>
</dbReference>
<sequence length="158" mass="18431">MTNYKALPQTNIVVTHRYAAILSKYSSLFENCSFTPNVRHILCHAGSEWDYVILSLVRSLNKDDFEPEPSMYWLREHLGFLTDEHLMNVGLTRARKGLCVIGNKNLLVLHPMWQELLEFYEQRKCVVNESGWPLFSLRGYGKLSAKVGRYKAYEEKEK</sequence>
<dbReference type="InterPro" id="IPR050534">
    <property type="entry name" value="Coronavir_polyprotein_1ab"/>
</dbReference>
<dbReference type="EMBL" id="RCHS01003699">
    <property type="protein sequence ID" value="RMX39982.1"/>
    <property type="molecule type" value="Genomic_DNA"/>
</dbReference>
<protein>
    <recommendedName>
        <fullName evidence="5">DNA2/NAM7 helicase-like C-terminal domain-containing protein</fullName>
    </recommendedName>
</protein>
<reference evidence="6 7" key="1">
    <citation type="journal article" date="2018" name="Sci. Rep.">
        <title>Comparative analysis of the Pocillopora damicornis genome highlights role of immune system in coral evolution.</title>
        <authorList>
            <person name="Cunning R."/>
            <person name="Bay R.A."/>
            <person name="Gillette P."/>
            <person name="Baker A.C."/>
            <person name="Traylor-Knowles N."/>
        </authorList>
    </citation>
    <scope>NUCLEOTIDE SEQUENCE [LARGE SCALE GENOMIC DNA]</scope>
    <source>
        <strain evidence="6">RSMAS</strain>
        <tissue evidence="6">Whole animal</tissue>
    </source>
</reference>
<evidence type="ECO:0000256" key="3">
    <source>
        <dbReference type="ARBA" id="ARBA00022806"/>
    </source>
</evidence>
<dbReference type="PANTHER" id="PTHR43788">
    <property type="entry name" value="DNA2/NAM7 HELICASE FAMILY MEMBER"/>
    <property type="match status" value="1"/>
</dbReference>
<dbReference type="Pfam" id="PF13087">
    <property type="entry name" value="AAA_12"/>
    <property type="match status" value="1"/>
</dbReference>
<accession>A0A3M6TF16</accession>
<dbReference type="Gene3D" id="3.40.50.300">
    <property type="entry name" value="P-loop containing nucleotide triphosphate hydrolases"/>
    <property type="match status" value="1"/>
</dbReference>
<dbReference type="GO" id="GO:0005524">
    <property type="term" value="F:ATP binding"/>
    <property type="evidence" value="ECO:0007669"/>
    <property type="project" value="UniProtKB-KW"/>
</dbReference>
<dbReference type="InterPro" id="IPR027417">
    <property type="entry name" value="P-loop_NTPase"/>
</dbReference>
<evidence type="ECO:0000259" key="5">
    <source>
        <dbReference type="Pfam" id="PF13087"/>
    </source>
</evidence>
<feature type="domain" description="DNA2/NAM7 helicase-like C-terminal" evidence="5">
    <location>
        <begin position="38"/>
        <end position="104"/>
    </location>
</feature>
<dbReference type="InterPro" id="IPR041679">
    <property type="entry name" value="DNA2/NAM7-like_C"/>
</dbReference>
<comment type="caution">
    <text evidence="6">The sequence shown here is derived from an EMBL/GenBank/DDBJ whole genome shotgun (WGS) entry which is preliminary data.</text>
</comment>
<dbReference type="Proteomes" id="UP000275408">
    <property type="component" value="Unassembled WGS sequence"/>
</dbReference>
<keyword evidence="3" id="KW-0347">Helicase</keyword>
<dbReference type="GO" id="GO:0043139">
    <property type="term" value="F:5'-3' DNA helicase activity"/>
    <property type="evidence" value="ECO:0007669"/>
    <property type="project" value="TreeGrafter"/>
</dbReference>
<dbReference type="OrthoDB" id="2285229at2759"/>
<dbReference type="InterPro" id="IPR047187">
    <property type="entry name" value="SF1_C_Upf1"/>
</dbReference>
<evidence type="ECO:0000313" key="6">
    <source>
        <dbReference type="EMBL" id="RMX39982.1"/>
    </source>
</evidence>
<keyword evidence="2" id="KW-0378">Hydrolase</keyword>
<dbReference type="STRING" id="46731.A0A3M6TF16"/>
<keyword evidence="4" id="KW-0067">ATP-binding</keyword>